<dbReference type="InterPro" id="IPR003653">
    <property type="entry name" value="Peptidase_C48_C"/>
</dbReference>
<accession>A0A2A9PKH5</accession>
<feature type="compositionally biased region" description="Polar residues" evidence="6">
    <location>
        <begin position="233"/>
        <end position="253"/>
    </location>
</feature>
<proteinExistence type="inferred from homology"/>
<dbReference type="PANTHER" id="PTHR46896:SF3">
    <property type="entry name" value="FI06413P-RELATED"/>
    <property type="match status" value="1"/>
</dbReference>
<evidence type="ECO:0000259" key="7">
    <source>
        <dbReference type="PROSITE" id="PS50600"/>
    </source>
</evidence>
<gene>
    <name evidence="8" type="ORF">XA68_17671</name>
</gene>
<dbReference type="AlphaFoldDB" id="A0A2A9PKH5"/>
<dbReference type="Gene3D" id="3.40.395.10">
    <property type="entry name" value="Adenoviral Proteinase, Chain A"/>
    <property type="match status" value="1"/>
</dbReference>
<dbReference type="InterPro" id="IPR038765">
    <property type="entry name" value="Papain-like_cys_pep_sf"/>
</dbReference>
<evidence type="ECO:0000256" key="4">
    <source>
        <dbReference type="ARBA" id="ARBA00022786"/>
    </source>
</evidence>
<keyword evidence="2" id="KW-0597">Phosphoprotein</keyword>
<evidence type="ECO:0000256" key="3">
    <source>
        <dbReference type="ARBA" id="ARBA00022670"/>
    </source>
</evidence>
<reference evidence="8 9" key="2">
    <citation type="journal article" date="2017" name="Sci. Rep.">
        <title>Ant-infecting Ophiocordyceps genomes reveal a high diversity of potential behavioral manipulation genes and a possible major role for enterotoxins.</title>
        <authorList>
            <person name="de Bekker C."/>
            <person name="Ohm R.A."/>
            <person name="Evans H.C."/>
            <person name="Brachmann A."/>
            <person name="Hughes D.P."/>
        </authorList>
    </citation>
    <scope>NUCLEOTIDE SEQUENCE [LARGE SCALE GENOMIC DNA]</scope>
    <source>
        <strain evidence="8 9">SC16a</strain>
    </source>
</reference>
<name>A0A2A9PKH5_OPHUN</name>
<keyword evidence="3" id="KW-0645">Protease</keyword>
<dbReference type="GO" id="GO:0005737">
    <property type="term" value="C:cytoplasm"/>
    <property type="evidence" value="ECO:0007669"/>
    <property type="project" value="TreeGrafter"/>
</dbReference>
<evidence type="ECO:0000313" key="9">
    <source>
        <dbReference type="Proteomes" id="UP000037136"/>
    </source>
</evidence>
<keyword evidence="4" id="KW-0833">Ubl conjugation pathway</keyword>
<comment type="similarity">
    <text evidence="1">Belongs to the peptidase C48 family.</text>
</comment>
<feature type="region of interest" description="Disordered" evidence="6">
    <location>
        <begin position="233"/>
        <end position="314"/>
    </location>
</feature>
<evidence type="ECO:0000256" key="5">
    <source>
        <dbReference type="ARBA" id="ARBA00022801"/>
    </source>
</evidence>
<organism evidence="8 9">
    <name type="scientific">Ophiocordyceps unilateralis</name>
    <name type="common">Zombie-ant fungus</name>
    <name type="synonym">Torrubia unilateralis</name>
    <dbReference type="NCBI Taxonomy" id="268505"/>
    <lineage>
        <taxon>Eukaryota</taxon>
        <taxon>Fungi</taxon>
        <taxon>Dikarya</taxon>
        <taxon>Ascomycota</taxon>
        <taxon>Pezizomycotina</taxon>
        <taxon>Sordariomycetes</taxon>
        <taxon>Hypocreomycetidae</taxon>
        <taxon>Hypocreales</taxon>
        <taxon>Ophiocordycipitaceae</taxon>
        <taxon>Ophiocordyceps</taxon>
    </lineage>
</organism>
<keyword evidence="9" id="KW-1185">Reference proteome</keyword>
<feature type="region of interest" description="Disordered" evidence="6">
    <location>
        <begin position="1006"/>
        <end position="1090"/>
    </location>
</feature>
<comment type="caution">
    <text evidence="8">The sequence shown here is derived from an EMBL/GenBank/DDBJ whole genome shotgun (WGS) entry which is preliminary data.</text>
</comment>
<dbReference type="GO" id="GO:0016926">
    <property type="term" value="P:protein desumoylation"/>
    <property type="evidence" value="ECO:0007669"/>
    <property type="project" value="TreeGrafter"/>
</dbReference>
<dbReference type="Pfam" id="PF02902">
    <property type="entry name" value="Peptidase_C48"/>
    <property type="match status" value="1"/>
</dbReference>
<feature type="compositionally biased region" description="Polar residues" evidence="6">
    <location>
        <begin position="184"/>
        <end position="197"/>
    </location>
</feature>
<dbReference type="GO" id="GO:0070139">
    <property type="term" value="F:SUMO-specific endopeptidase activity"/>
    <property type="evidence" value="ECO:0007669"/>
    <property type="project" value="TreeGrafter"/>
</dbReference>
<protein>
    <recommendedName>
        <fullName evidence="7">Ubiquitin-like protease family profile domain-containing protein</fullName>
    </recommendedName>
</protein>
<sequence>MKHVVNSSHQANPPYEQRAELYLLPGFESFASTLSKTNTYIHALPTLRVVNHRAHVQYFAQYHQQPHRSGARAWNFHPSTLATASVAKRPNLHYLDRGSVVAQIEARHRRSDAKLDSLPPDKPQIFRSARVGRRAAGISAWDPWKRYCSTRHHSFPDYGTPIASMRGGSNRMRQLNAPIAPRNTLDQPQNLSVSVSGSDVRPVKRQRLGPMDSPYFQQSSHQDVQTLDWSSSHDCLKSNSRIGKTAPSLQSQARELGLPRPKLTGGRTRLRRNRSHKENCHTSLSPTSDVRESPGDSPDILAHDPPPANVVSDVQTRQRGAIWAPSASGATNPPTKFHKLPRALEEIADSEDELSFDHKGDKAKRPTNFSRFVDKPRRTTHRGDIAPTLFKTPLHSHSAVLREGGVAIGVMRAASHKNFYERDPDQQPRQLLLRQKPENEHELVPDPANGEEQALEWLLLDTRTISKLQHAQLSRCVIIDRPMAKLFLELETVEDVEKLLRITPRKVTFDSPARHVDCTVNRNFQMSKDYSAKNCTKGSEPRQPGVAKSNMAPWSTTDARFAVDSEPVSRSKKLIEKMRSDAPRKNEEKRVVVQGGEPEVRPTSTITRLRQTRSSLPTVPGGSPTLDRWTSQNAAWRERWKRSLVYPATGKNRTTVDVDDIPRLDEGEFLNDNLISFYLRFLEMKLETERPELRKKVYIFSTFFFEKLRSTRGKINYEGVKAWTAKFDLFSYDYIIVPVNEHAHWYLAIICNVPNALNGIPAGNDIEMIDVSQDRQQPVVSSGTSTCTRTVAGTPPDATDGAVQKSSLGQPKIVTLDSLGSQHSSTIKALKEYLAEEARDKKKVDLAILPNGMKAKDVPTQNNFCDCGLFVLGYVEEFLKDPDGNARRLLEKELLGWDMQPSRLRKRMRELLFDLQKEQQARLVQETKSRKQRSSPTRKATDGKKQTATESAAASAPSSETGVKVDSVAEHATALLMKKCDSERLPCVKDDGPAVEDEVKYVETLSDSSSSTCTRNGVVHSTQTSPVGRPPKGGTRVAMEPAVSEKAAPATKGHGPLSTDQPPLVRTLSSSSPPTVLGGEPLGRLGPREQSGDVIEMGSAVVSSLEHAMPVMRTPTTVPLPTTKWRTGYGGIDRSVDLT</sequence>
<evidence type="ECO:0000313" key="8">
    <source>
        <dbReference type="EMBL" id="PFH61316.1"/>
    </source>
</evidence>
<evidence type="ECO:0000256" key="2">
    <source>
        <dbReference type="ARBA" id="ARBA00022553"/>
    </source>
</evidence>
<feature type="compositionally biased region" description="Polar residues" evidence="6">
    <location>
        <begin position="1006"/>
        <end position="1026"/>
    </location>
</feature>
<feature type="region of interest" description="Disordered" evidence="6">
    <location>
        <begin position="532"/>
        <end position="551"/>
    </location>
</feature>
<dbReference type="GO" id="GO:0005634">
    <property type="term" value="C:nucleus"/>
    <property type="evidence" value="ECO:0007669"/>
    <property type="project" value="TreeGrafter"/>
</dbReference>
<dbReference type="PROSITE" id="PS50600">
    <property type="entry name" value="ULP_PROTEASE"/>
    <property type="match status" value="1"/>
</dbReference>
<feature type="domain" description="Ubiquitin-like protease family profile" evidence="7">
    <location>
        <begin position="654"/>
        <end position="878"/>
    </location>
</feature>
<dbReference type="STRING" id="268505.A0A2A9PKH5"/>
<dbReference type="InterPro" id="IPR051947">
    <property type="entry name" value="Sentrin-specific_protease"/>
</dbReference>
<evidence type="ECO:0000256" key="6">
    <source>
        <dbReference type="SAM" id="MobiDB-lite"/>
    </source>
</evidence>
<dbReference type="PANTHER" id="PTHR46896">
    <property type="entry name" value="SENTRIN-SPECIFIC PROTEASE"/>
    <property type="match status" value="1"/>
</dbReference>
<dbReference type="Pfam" id="PF25424">
    <property type="entry name" value="PH_35"/>
    <property type="match status" value="1"/>
</dbReference>
<dbReference type="SUPFAM" id="SSF54001">
    <property type="entry name" value="Cysteine proteinases"/>
    <property type="match status" value="1"/>
</dbReference>
<keyword evidence="5" id="KW-0378">Hydrolase</keyword>
<dbReference type="InterPro" id="IPR057501">
    <property type="entry name" value="DeUb_enz_PH"/>
</dbReference>
<dbReference type="Proteomes" id="UP000037136">
    <property type="component" value="Unassembled WGS sequence"/>
</dbReference>
<reference evidence="8 9" key="1">
    <citation type="journal article" date="2015" name="BMC Genomics">
        <title>Gene expression during zombie ant biting behavior reflects the complexity underlying fungal parasitic behavioral manipulation.</title>
        <authorList>
            <person name="de Bekker C."/>
            <person name="Ohm R.A."/>
            <person name="Loreto R.G."/>
            <person name="Sebastian A."/>
            <person name="Albert I."/>
            <person name="Merrow M."/>
            <person name="Brachmann A."/>
            <person name="Hughes D.P."/>
        </authorList>
    </citation>
    <scope>NUCLEOTIDE SEQUENCE [LARGE SCALE GENOMIC DNA]</scope>
    <source>
        <strain evidence="8 9">SC16a</strain>
    </source>
</reference>
<dbReference type="EMBL" id="LAZP02000078">
    <property type="protein sequence ID" value="PFH61316.1"/>
    <property type="molecule type" value="Genomic_DNA"/>
</dbReference>
<evidence type="ECO:0000256" key="1">
    <source>
        <dbReference type="ARBA" id="ARBA00005234"/>
    </source>
</evidence>
<feature type="region of interest" description="Disordered" evidence="6">
    <location>
        <begin position="922"/>
        <end position="965"/>
    </location>
</feature>
<dbReference type="OrthoDB" id="442460at2759"/>
<dbReference type="GO" id="GO:0006508">
    <property type="term" value="P:proteolysis"/>
    <property type="evidence" value="ECO:0007669"/>
    <property type="project" value="UniProtKB-KW"/>
</dbReference>
<feature type="compositionally biased region" description="Low complexity" evidence="6">
    <location>
        <begin position="948"/>
        <end position="961"/>
    </location>
</feature>
<feature type="region of interest" description="Disordered" evidence="6">
    <location>
        <begin position="181"/>
        <end position="200"/>
    </location>
</feature>